<evidence type="ECO:0000256" key="3">
    <source>
        <dbReference type="ARBA" id="ARBA00022801"/>
    </source>
</evidence>
<dbReference type="PANTHER" id="PTHR43301">
    <property type="entry name" value="ARABINAN ENDO-1,5-ALPHA-L-ARABINOSIDASE"/>
    <property type="match status" value="1"/>
</dbReference>
<dbReference type="InterPro" id="IPR006710">
    <property type="entry name" value="Glyco_hydro_43"/>
</dbReference>
<accession>A0A916T1W2</accession>
<dbReference type="GO" id="GO:0005975">
    <property type="term" value="P:carbohydrate metabolic process"/>
    <property type="evidence" value="ECO:0007669"/>
    <property type="project" value="InterPro"/>
</dbReference>
<name>A0A916T1W2_9MICO</name>
<evidence type="ECO:0000313" key="9">
    <source>
        <dbReference type="EMBL" id="GGB25141.1"/>
    </source>
</evidence>
<evidence type="ECO:0000256" key="6">
    <source>
        <dbReference type="PIRSR" id="PIRSR606710-2"/>
    </source>
</evidence>
<keyword evidence="3 7" id="KW-0378">Hydrolase</keyword>
<reference evidence="9" key="1">
    <citation type="journal article" date="2014" name="Int. J. Syst. Evol. Microbiol.">
        <title>Complete genome sequence of Corynebacterium casei LMG S-19264T (=DSM 44701T), isolated from a smear-ripened cheese.</title>
        <authorList>
            <consortium name="US DOE Joint Genome Institute (JGI-PGF)"/>
            <person name="Walter F."/>
            <person name="Albersmeier A."/>
            <person name="Kalinowski J."/>
            <person name="Ruckert C."/>
        </authorList>
    </citation>
    <scope>NUCLEOTIDE SEQUENCE</scope>
    <source>
        <strain evidence="9">CGMCC 1.15085</strain>
    </source>
</reference>
<evidence type="ECO:0000256" key="5">
    <source>
        <dbReference type="PIRSR" id="PIRSR606710-1"/>
    </source>
</evidence>
<keyword evidence="4 7" id="KW-0326">Glycosidase</keyword>
<gene>
    <name evidence="9" type="ORF">GCM10011492_13950</name>
</gene>
<comment type="similarity">
    <text evidence="2 7">Belongs to the glycosyl hydrolase 43 family.</text>
</comment>
<dbReference type="SUPFAM" id="SSF75005">
    <property type="entry name" value="Arabinanase/levansucrase/invertase"/>
    <property type="match status" value="1"/>
</dbReference>
<proteinExistence type="inferred from homology"/>
<dbReference type="PANTHER" id="PTHR43301:SF3">
    <property type="entry name" value="ARABINAN ENDO-1,5-ALPHA-L-ARABINOSIDASE A-RELATED"/>
    <property type="match status" value="1"/>
</dbReference>
<comment type="caution">
    <text evidence="9">The sequence shown here is derived from an EMBL/GenBank/DDBJ whole genome shotgun (WGS) entry which is preliminary data.</text>
</comment>
<sequence>MHTKNILRSAAVVTAALAVAGSGVGTVDAHAAGRASHVSQVISRNFPDPGFAKFGSTYYLYSTGDGFPVATSTTPQGKYAVKGLSSPTGDYPSTWNGTAPKYGRHHWAPHVFRVTKDGKPLYVMYFTAWNKAGGYNNDCIGIATSTSPTHGFRYAGTRVCSSSAYEAIDPTMYLAKNGKRYLVYKKGRYSDPRFFSIVSVPVDAATGTRVIAGDRKRLAATTSSETMEAPTFVAHGGKVWMFVSRGAFAGTGYRTEAWAAPTFQDPGGFHFVKRMTMNNRLGQAFISPGGAELLQDGATTRIAFHATLKGTSTRQAYVGVIKWDSSGNPYLY</sequence>
<feature type="active site" description="Proton acceptor" evidence="5">
    <location>
        <position position="48"/>
    </location>
</feature>
<dbReference type="Pfam" id="PF04616">
    <property type="entry name" value="Glyco_hydro_43"/>
    <property type="match status" value="1"/>
</dbReference>
<dbReference type="Gene3D" id="2.115.10.20">
    <property type="entry name" value="Glycosyl hydrolase domain, family 43"/>
    <property type="match status" value="1"/>
</dbReference>
<protein>
    <recommendedName>
        <fullName evidence="11">Glycosyl hydrolase family 43</fullName>
    </recommendedName>
</protein>
<evidence type="ECO:0000313" key="10">
    <source>
        <dbReference type="Proteomes" id="UP000636793"/>
    </source>
</evidence>
<dbReference type="GO" id="GO:0004553">
    <property type="term" value="F:hydrolase activity, hydrolyzing O-glycosyl compounds"/>
    <property type="evidence" value="ECO:0007669"/>
    <property type="project" value="InterPro"/>
</dbReference>
<evidence type="ECO:0008006" key="11">
    <source>
        <dbReference type="Google" id="ProtNLM"/>
    </source>
</evidence>
<dbReference type="InterPro" id="IPR050727">
    <property type="entry name" value="GH43_arabinanases"/>
</dbReference>
<evidence type="ECO:0000256" key="8">
    <source>
        <dbReference type="SAM" id="SignalP"/>
    </source>
</evidence>
<evidence type="ECO:0000256" key="2">
    <source>
        <dbReference type="ARBA" id="ARBA00009865"/>
    </source>
</evidence>
<organism evidence="9 10">
    <name type="scientific">Flexivirga endophytica</name>
    <dbReference type="NCBI Taxonomy" id="1849103"/>
    <lineage>
        <taxon>Bacteria</taxon>
        <taxon>Bacillati</taxon>
        <taxon>Actinomycetota</taxon>
        <taxon>Actinomycetes</taxon>
        <taxon>Micrococcales</taxon>
        <taxon>Dermacoccaceae</taxon>
        <taxon>Flexivirga</taxon>
    </lineage>
</organism>
<feature type="site" description="Important for catalytic activity, responsible for pKa modulation of the active site Glu and correct orientation of both the proton donor and substrate" evidence="6">
    <location>
        <position position="169"/>
    </location>
</feature>
<evidence type="ECO:0000256" key="7">
    <source>
        <dbReference type="RuleBase" id="RU361187"/>
    </source>
</evidence>
<dbReference type="RefSeq" id="WP_188836245.1">
    <property type="nucleotide sequence ID" value="NZ_BMHI01000002.1"/>
</dbReference>
<dbReference type="Proteomes" id="UP000636793">
    <property type="component" value="Unassembled WGS sequence"/>
</dbReference>
<dbReference type="EMBL" id="BMHI01000002">
    <property type="protein sequence ID" value="GGB25141.1"/>
    <property type="molecule type" value="Genomic_DNA"/>
</dbReference>
<feature type="chain" id="PRO_5036976781" description="Glycosyl hydrolase family 43" evidence="8">
    <location>
        <begin position="32"/>
        <end position="332"/>
    </location>
</feature>
<evidence type="ECO:0000256" key="4">
    <source>
        <dbReference type="ARBA" id="ARBA00023295"/>
    </source>
</evidence>
<dbReference type="InterPro" id="IPR023296">
    <property type="entry name" value="Glyco_hydro_beta-prop_sf"/>
</dbReference>
<keyword evidence="8" id="KW-0732">Signal</keyword>
<evidence type="ECO:0000256" key="1">
    <source>
        <dbReference type="ARBA" id="ARBA00004834"/>
    </source>
</evidence>
<feature type="active site" description="Proton donor" evidence="5">
    <location>
        <position position="228"/>
    </location>
</feature>
<comment type="pathway">
    <text evidence="1">Glycan metabolism; L-arabinan degradation.</text>
</comment>
<dbReference type="AlphaFoldDB" id="A0A916T1W2"/>
<feature type="signal peptide" evidence="8">
    <location>
        <begin position="1"/>
        <end position="31"/>
    </location>
</feature>
<keyword evidence="10" id="KW-1185">Reference proteome</keyword>
<reference evidence="9" key="2">
    <citation type="submission" date="2020-09" db="EMBL/GenBank/DDBJ databases">
        <authorList>
            <person name="Sun Q."/>
            <person name="Zhou Y."/>
        </authorList>
    </citation>
    <scope>NUCLEOTIDE SEQUENCE</scope>
    <source>
        <strain evidence="9">CGMCC 1.15085</strain>
    </source>
</reference>